<reference evidence="3 4" key="1">
    <citation type="submission" date="2018-03" db="EMBL/GenBank/DDBJ databases">
        <title>Genomic Encyclopedia of Archaeal and Bacterial Type Strains, Phase II (KMG-II): from individual species to whole genera.</title>
        <authorList>
            <person name="Goeker M."/>
        </authorList>
    </citation>
    <scope>NUCLEOTIDE SEQUENCE [LARGE SCALE GENOMIC DNA]</scope>
    <source>
        <strain evidence="3 4">DSM 44720</strain>
    </source>
</reference>
<dbReference type="EMBL" id="PVTF01000001">
    <property type="protein sequence ID" value="PRY45851.1"/>
    <property type="molecule type" value="Genomic_DNA"/>
</dbReference>
<keyword evidence="4" id="KW-1185">Reference proteome</keyword>
<comment type="caution">
    <text evidence="3">The sequence shown here is derived from an EMBL/GenBank/DDBJ whole genome shotgun (WGS) entry which is preliminary data.</text>
</comment>
<keyword evidence="2" id="KW-1133">Transmembrane helix</keyword>
<gene>
    <name evidence="3" type="ORF">CLV43_101111</name>
</gene>
<accession>A0A2T0TJR9</accession>
<keyword evidence="2" id="KW-0812">Transmembrane</keyword>
<evidence type="ECO:0000313" key="4">
    <source>
        <dbReference type="Proteomes" id="UP000239494"/>
    </source>
</evidence>
<keyword evidence="2" id="KW-0472">Membrane</keyword>
<feature type="transmembrane region" description="Helical" evidence="2">
    <location>
        <begin position="50"/>
        <end position="83"/>
    </location>
</feature>
<sequence length="92" mass="10022">MHTEGESGSKTEGVADRAQSDDVQKWADDDRGWVRFFVMIFGDRAMFRRFMVALLLVLVFALCAGWLWGAASASAAAVGAAVLRWVGKRLGG</sequence>
<evidence type="ECO:0000256" key="1">
    <source>
        <dbReference type="SAM" id="MobiDB-lite"/>
    </source>
</evidence>
<protein>
    <submittedName>
        <fullName evidence="3">Uncharacterized protein</fullName>
    </submittedName>
</protein>
<organism evidence="3 4">
    <name type="scientific">Umezawaea tangerina</name>
    <dbReference type="NCBI Taxonomy" id="84725"/>
    <lineage>
        <taxon>Bacteria</taxon>
        <taxon>Bacillati</taxon>
        <taxon>Actinomycetota</taxon>
        <taxon>Actinomycetes</taxon>
        <taxon>Pseudonocardiales</taxon>
        <taxon>Pseudonocardiaceae</taxon>
        <taxon>Umezawaea</taxon>
    </lineage>
</organism>
<feature type="region of interest" description="Disordered" evidence="1">
    <location>
        <begin position="1"/>
        <end position="23"/>
    </location>
</feature>
<dbReference type="AlphaFoldDB" id="A0A2T0TJR9"/>
<evidence type="ECO:0000256" key="2">
    <source>
        <dbReference type="SAM" id="Phobius"/>
    </source>
</evidence>
<dbReference type="Proteomes" id="UP000239494">
    <property type="component" value="Unassembled WGS sequence"/>
</dbReference>
<proteinExistence type="predicted"/>
<name>A0A2T0TJR9_9PSEU</name>
<dbReference type="RefSeq" id="WP_106184966.1">
    <property type="nucleotide sequence ID" value="NZ_PVTF01000001.1"/>
</dbReference>
<evidence type="ECO:0000313" key="3">
    <source>
        <dbReference type="EMBL" id="PRY45851.1"/>
    </source>
</evidence>